<dbReference type="Proteomes" id="UP000481583">
    <property type="component" value="Unassembled WGS sequence"/>
</dbReference>
<accession>A0A6G4TYN0</accession>
<organism evidence="2 3">
    <name type="scientific">Streptomyces coryli</name>
    <dbReference type="NCBI Taxonomy" id="1128680"/>
    <lineage>
        <taxon>Bacteria</taxon>
        <taxon>Bacillati</taxon>
        <taxon>Actinomycetota</taxon>
        <taxon>Actinomycetes</taxon>
        <taxon>Kitasatosporales</taxon>
        <taxon>Streptomycetaceae</taxon>
        <taxon>Streptomyces</taxon>
    </lineage>
</organism>
<gene>
    <name evidence="2" type="ORF">G5C51_13320</name>
</gene>
<feature type="domain" description="NADPH-dependent FMN reductase-like" evidence="1">
    <location>
        <begin position="9"/>
        <end position="141"/>
    </location>
</feature>
<evidence type="ECO:0000259" key="1">
    <source>
        <dbReference type="Pfam" id="PF03358"/>
    </source>
</evidence>
<evidence type="ECO:0000313" key="2">
    <source>
        <dbReference type="EMBL" id="NGN64872.1"/>
    </source>
</evidence>
<dbReference type="GO" id="GO:0016491">
    <property type="term" value="F:oxidoreductase activity"/>
    <property type="evidence" value="ECO:0007669"/>
    <property type="project" value="InterPro"/>
</dbReference>
<dbReference type="InterPro" id="IPR005025">
    <property type="entry name" value="FMN_Rdtase-like_dom"/>
</dbReference>
<comment type="caution">
    <text evidence="2">The sequence shown here is derived from an EMBL/GenBank/DDBJ whole genome shotgun (WGS) entry which is preliminary data.</text>
</comment>
<dbReference type="Pfam" id="PF03358">
    <property type="entry name" value="FMN_red"/>
    <property type="match status" value="1"/>
</dbReference>
<dbReference type="InterPro" id="IPR029039">
    <property type="entry name" value="Flavoprotein-like_sf"/>
</dbReference>
<dbReference type="RefSeq" id="WP_165236768.1">
    <property type="nucleotide sequence ID" value="NZ_JAAKZV010000045.1"/>
</dbReference>
<keyword evidence="3" id="KW-1185">Reference proteome</keyword>
<dbReference type="EMBL" id="JAAKZV010000045">
    <property type="protein sequence ID" value="NGN64872.1"/>
    <property type="molecule type" value="Genomic_DNA"/>
</dbReference>
<sequence length="170" mass="17969">MDAEPLRIIVLGGLVPGRPGRSAAALAAAGAGRRAGREADVIDLAAACLPEPGPEPGWCEPEPAAVRDLRPWLAAADGFAVVVPARTEHPPPPLRSALTWCADAWRARPVALLPHGYGPDAAVPAGLRQAFAEAHALTVATTDCPDDALDQLTWWARALRTARTHDPYRF</sequence>
<evidence type="ECO:0000313" key="3">
    <source>
        <dbReference type="Proteomes" id="UP000481583"/>
    </source>
</evidence>
<dbReference type="AlphaFoldDB" id="A0A6G4TYN0"/>
<protein>
    <submittedName>
        <fullName evidence="2">NAD(P)H-dependent oxidoreductase</fullName>
    </submittedName>
</protein>
<name>A0A6G4TYN0_9ACTN</name>
<dbReference type="SUPFAM" id="SSF52218">
    <property type="entry name" value="Flavoproteins"/>
    <property type="match status" value="1"/>
</dbReference>
<proteinExistence type="predicted"/>
<dbReference type="Gene3D" id="3.40.50.360">
    <property type="match status" value="1"/>
</dbReference>
<reference evidence="2 3" key="1">
    <citation type="submission" date="2020-02" db="EMBL/GenBank/DDBJ databases">
        <title>Whole-genome analyses of novel actinobacteria.</title>
        <authorList>
            <person name="Sahin N."/>
        </authorList>
    </citation>
    <scope>NUCLEOTIDE SEQUENCE [LARGE SCALE GENOMIC DNA]</scope>
    <source>
        <strain evidence="2 3">A7024</strain>
    </source>
</reference>